<feature type="domain" description="DDE Tnp4" evidence="4">
    <location>
        <begin position="398"/>
        <end position="554"/>
    </location>
</feature>
<evidence type="ECO:0000313" key="6">
    <source>
        <dbReference type="Proteomes" id="UP000663879"/>
    </source>
</evidence>
<feature type="transmembrane region" description="Helical" evidence="3">
    <location>
        <begin position="70"/>
        <end position="91"/>
    </location>
</feature>
<gene>
    <name evidence="5" type="ORF">OXX778_LOCUS12490</name>
</gene>
<protein>
    <recommendedName>
        <fullName evidence="4">DDE Tnp4 domain-containing protein</fullName>
    </recommendedName>
</protein>
<evidence type="ECO:0000256" key="3">
    <source>
        <dbReference type="SAM" id="Phobius"/>
    </source>
</evidence>
<keyword evidence="3" id="KW-1133">Transmembrane helix</keyword>
<evidence type="ECO:0000256" key="1">
    <source>
        <dbReference type="ARBA" id="ARBA00001968"/>
    </source>
</evidence>
<dbReference type="Proteomes" id="UP000663879">
    <property type="component" value="Unassembled WGS sequence"/>
</dbReference>
<keyword evidence="3" id="KW-0472">Membrane</keyword>
<dbReference type="EMBL" id="CAJNOC010002273">
    <property type="protein sequence ID" value="CAF0923091.1"/>
    <property type="molecule type" value="Genomic_DNA"/>
</dbReference>
<sequence>MVRVGDLVVLKRTDGSEIKATAESIVDHKVKIFWHENGNKLVKRVTFQELKVVKPSYYEKLKMRFSANNLKLIVFVSSLLLIFFILITEMINEYSLSKKAYEECILSKASWYNKFNFLSSKCINKATVLDALFGSILKMMRFFGVMTGISINDFLSSLFKDISFSFNYSIDLNRDINIAGSSHYICFVCRKRQSEHNRLKVVHQKSVEFGLKNFRILIKLDSRCCKRHLENNGLLKKECFKLIPVLKKLNDPNTLHIFGVLNNDDSYVFNKFRDIDTLDNDYCLKITGWSKKIFLSFSKFITSINETEGRSKFELIALYRYWLRKGLDQSSLALMFYKNVTQNQISRYLSQIRTSIYNDFVPFYLGSKRGRHFFLKHNNATVKELYNLTKNDLVVIADATYCRIEKSANNQFQYDSWSEQKMDLFIKPFLVCCSDGYIIDCYGPFKANFNDAKIMDYILKNDHEFGKMISENKTIFLLDRGFRDIYKELNEKKNLNAMIPYCDQNGEKDETGEKLKQLTERQTSSNRFVTKCRFIIEKQIGALKRFKSLDNICNTIVGHILMDYRIACSMINFNFKPCCPDSLDAVRIAKKIKKKAKNEKNPLACLQKNHLNTKFIILKELSDIQDFPKLSLKTLVQKLFLGTFLVKQCKSYIEDLITNGYICSCKSGRKIAGCCAHVGTCIYYLSYWKFNQLLLPGTHLKKIWINDELSEPPNRPKLVRSRRSLQKKTFLNEEISQSEESESETDKSKMIVDLPENPKNIDENDGPACENHQGIEDNINQDYLNVNNLSFNDFTKHIPKWGGKIEINKNWINLSNTCTIDYFLFSLWYASKIKNNFIENIPNVGSVEKIKRNN</sequence>
<comment type="caution">
    <text evidence="5">The sequence shown here is derived from an EMBL/GenBank/DDBJ whole genome shotgun (WGS) entry which is preliminary data.</text>
</comment>
<comment type="cofactor">
    <cofactor evidence="1">
        <name>a divalent metal cation</name>
        <dbReference type="ChEBI" id="CHEBI:60240"/>
    </cofactor>
</comment>
<dbReference type="OrthoDB" id="7309550at2759"/>
<reference evidence="5" key="1">
    <citation type="submission" date="2021-02" db="EMBL/GenBank/DDBJ databases">
        <authorList>
            <person name="Nowell W R."/>
        </authorList>
    </citation>
    <scope>NUCLEOTIDE SEQUENCE</scope>
    <source>
        <strain evidence="5">Ploen Becks lab</strain>
    </source>
</reference>
<accession>A0A814B7E0</accession>
<dbReference type="AlphaFoldDB" id="A0A814B7E0"/>
<proteinExistence type="predicted"/>
<name>A0A814B7E0_9BILA</name>
<dbReference type="GO" id="GO:0046872">
    <property type="term" value="F:metal ion binding"/>
    <property type="evidence" value="ECO:0007669"/>
    <property type="project" value="UniProtKB-KW"/>
</dbReference>
<evidence type="ECO:0000313" key="5">
    <source>
        <dbReference type="EMBL" id="CAF0923091.1"/>
    </source>
</evidence>
<evidence type="ECO:0000259" key="4">
    <source>
        <dbReference type="Pfam" id="PF13359"/>
    </source>
</evidence>
<evidence type="ECO:0000256" key="2">
    <source>
        <dbReference type="ARBA" id="ARBA00022723"/>
    </source>
</evidence>
<keyword evidence="6" id="KW-1185">Reference proteome</keyword>
<dbReference type="InterPro" id="IPR027806">
    <property type="entry name" value="HARBI1_dom"/>
</dbReference>
<keyword evidence="2" id="KW-0479">Metal-binding</keyword>
<organism evidence="5 6">
    <name type="scientific">Brachionus calyciflorus</name>
    <dbReference type="NCBI Taxonomy" id="104777"/>
    <lineage>
        <taxon>Eukaryota</taxon>
        <taxon>Metazoa</taxon>
        <taxon>Spiralia</taxon>
        <taxon>Gnathifera</taxon>
        <taxon>Rotifera</taxon>
        <taxon>Eurotatoria</taxon>
        <taxon>Monogononta</taxon>
        <taxon>Pseudotrocha</taxon>
        <taxon>Ploima</taxon>
        <taxon>Brachionidae</taxon>
        <taxon>Brachionus</taxon>
    </lineage>
</organism>
<dbReference type="Pfam" id="PF13359">
    <property type="entry name" value="DDE_Tnp_4"/>
    <property type="match status" value="1"/>
</dbReference>
<keyword evidence="3" id="KW-0812">Transmembrane</keyword>